<evidence type="ECO:0000313" key="2">
    <source>
        <dbReference type="EMBL" id="ADB15941.1"/>
    </source>
</evidence>
<dbReference type="Gene3D" id="3.40.30.10">
    <property type="entry name" value="Glutaredoxin"/>
    <property type="match status" value="1"/>
</dbReference>
<dbReference type="PROSITE" id="PS51352">
    <property type="entry name" value="THIOREDOXIN_2"/>
    <property type="match status" value="1"/>
</dbReference>
<dbReference type="KEGG" id="psl:Psta_1263"/>
<feature type="domain" description="Thioredoxin" evidence="1">
    <location>
        <begin position="14"/>
        <end position="185"/>
    </location>
</feature>
<dbReference type="PROSITE" id="PS51257">
    <property type="entry name" value="PROKAR_LIPOPROTEIN"/>
    <property type="match status" value="1"/>
</dbReference>
<dbReference type="STRING" id="530564.Psta_1263"/>
<dbReference type="SUPFAM" id="SSF52833">
    <property type="entry name" value="Thioredoxin-like"/>
    <property type="match status" value="1"/>
</dbReference>
<dbReference type="PANTHER" id="PTHR42852:SF13">
    <property type="entry name" value="PROTEIN DIPZ"/>
    <property type="match status" value="1"/>
</dbReference>
<accession>D2QW66</accession>
<gene>
    <name evidence="2" type="ordered locus">Psta_1263</name>
</gene>
<protein>
    <submittedName>
        <fullName evidence="2">Alkyl hydroperoxide reductase/ Thiol specific antioxidant/ Mal allergen</fullName>
    </submittedName>
</protein>
<name>D2QW66_PIRSD</name>
<dbReference type="InterPro" id="IPR013766">
    <property type="entry name" value="Thioredoxin_domain"/>
</dbReference>
<proteinExistence type="predicted"/>
<dbReference type="InterPro" id="IPR036249">
    <property type="entry name" value="Thioredoxin-like_sf"/>
</dbReference>
<dbReference type="HOGENOM" id="CLU_042529_8_0_0"/>
<dbReference type="EMBL" id="CP001848">
    <property type="protein sequence ID" value="ADB15941.1"/>
    <property type="molecule type" value="Genomic_DNA"/>
</dbReference>
<dbReference type="PANTHER" id="PTHR42852">
    <property type="entry name" value="THIOL:DISULFIDE INTERCHANGE PROTEIN DSBE"/>
    <property type="match status" value="1"/>
</dbReference>
<keyword evidence="3" id="KW-1185">Reference proteome</keyword>
<evidence type="ECO:0000313" key="3">
    <source>
        <dbReference type="Proteomes" id="UP000001887"/>
    </source>
</evidence>
<sequence length="190" mass="21616" precursor="true">MQRRTFLEAAAATVAIGVAACMHPADALAGDVPLARAYRAPELAEIEKFFHTKASSLREFRGQVVALHFWTYSCSNCLANLPHYARWHHDFAAAGLVVLGVHTPEFSEEAKIENVAEQLQALKIEYPVAIDNQFATWKQWKNRYWPTVHLIDRRGDVRATWIGELNWKASRGEVTMRSRIEALLKEQRDS</sequence>
<dbReference type="Proteomes" id="UP000001887">
    <property type="component" value="Chromosome"/>
</dbReference>
<dbReference type="AlphaFoldDB" id="D2QW66"/>
<dbReference type="InterPro" id="IPR000866">
    <property type="entry name" value="AhpC/TSA"/>
</dbReference>
<dbReference type="GO" id="GO:0016209">
    <property type="term" value="F:antioxidant activity"/>
    <property type="evidence" value="ECO:0007669"/>
    <property type="project" value="InterPro"/>
</dbReference>
<dbReference type="OrthoDB" id="9799230at2"/>
<organism evidence="2 3">
    <name type="scientific">Pirellula staleyi (strain ATCC 27377 / DSM 6068 / ICPB 4128)</name>
    <name type="common">Pirella staleyi</name>
    <dbReference type="NCBI Taxonomy" id="530564"/>
    <lineage>
        <taxon>Bacteria</taxon>
        <taxon>Pseudomonadati</taxon>
        <taxon>Planctomycetota</taxon>
        <taxon>Planctomycetia</taxon>
        <taxon>Pirellulales</taxon>
        <taxon>Pirellulaceae</taxon>
        <taxon>Pirellula</taxon>
    </lineage>
</organism>
<dbReference type="Pfam" id="PF00578">
    <property type="entry name" value="AhpC-TSA"/>
    <property type="match status" value="1"/>
</dbReference>
<dbReference type="InterPro" id="IPR050553">
    <property type="entry name" value="Thioredoxin_ResA/DsbE_sf"/>
</dbReference>
<dbReference type="InterPro" id="IPR006311">
    <property type="entry name" value="TAT_signal"/>
</dbReference>
<dbReference type="PROSITE" id="PS51318">
    <property type="entry name" value="TAT"/>
    <property type="match status" value="1"/>
</dbReference>
<dbReference type="eggNOG" id="COG0526">
    <property type="taxonomic scope" value="Bacteria"/>
</dbReference>
<evidence type="ECO:0000259" key="1">
    <source>
        <dbReference type="PROSITE" id="PS51352"/>
    </source>
</evidence>
<dbReference type="GO" id="GO:0016491">
    <property type="term" value="F:oxidoreductase activity"/>
    <property type="evidence" value="ECO:0007669"/>
    <property type="project" value="InterPro"/>
</dbReference>
<reference evidence="2 3" key="1">
    <citation type="journal article" date="2009" name="Stand. Genomic Sci.">
        <title>Complete genome sequence of Pirellula staleyi type strain (ATCC 27377).</title>
        <authorList>
            <person name="Clum A."/>
            <person name="Tindall B.J."/>
            <person name="Sikorski J."/>
            <person name="Ivanova N."/>
            <person name="Mavrommatis K."/>
            <person name="Lucas S."/>
            <person name="Glavina del Rio T."/>
            <person name="Nolan M."/>
            <person name="Chen F."/>
            <person name="Tice H."/>
            <person name="Pitluck S."/>
            <person name="Cheng J.F."/>
            <person name="Chertkov O."/>
            <person name="Brettin T."/>
            <person name="Han C."/>
            <person name="Detter J.C."/>
            <person name="Kuske C."/>
            <person name="Bruce D."/>
            <person name="Goodwin L."/>
            <person name="Ovchinikova G."/>
            <person name="Pati A."/>
            <person name="Mikhailova N."/>
            <person name="Chen A."/>
            <person name="Palaniappan K."/>
            <person name="Land M."/>
            <person name="Hauser L."/>
            <person name="Chang Y.J."/>
            <person name="Jeffries C.D."/>
            <person name="Chain P."/>
            <person name="Rohde M."/>
            <person name="Goker M."/>
            <person name="Bristow J."/>
            <person name="Eisen J.A."/>
            <person name="Markowitz V."/>
            <person name="Hugenholtz P."/>
            <person name="Kyrpides N.C."/>
            <person name="Klenk H.P."/>
            <person name="Lapidus A."/>
        </authorList>
    </citation>
    <scope>NUCLEOTIDE SEQUENCE [LARGE SCALE GENOMIC DNA]</scope>
    <source>
        <strain evidence="3">ATCC 27377 / DSM 6068 / ICPB 4128</strain>
    </source>
</reference>